<feature type="transmembrane region" description="Helical" evidence="1">
    <location>
        <begin position="7"/>
        <end position="28"/>
    </location>
</feature>
<keyword evidence="1" id="KW-0472">Membrane</keyword>
<accession>A0A5C6AJ68</accession>
<reference evidence="2 3" key="1">
    <citation type="submission" date="2019-02" db="EMBL/GenBank/DDBJ databases">
        <title>Deep-cultivation of Planctomycetes and their phenomic and genomic characterization uncovers novel biology.</title>
        <authorList>
            <person name="Wiegand S."/>
            <person name="Jogler M."/>
            <person name="Boedeker C."/>
            <person name="Pinto D."/>
            <person name="Vollmers J."/>
            <person name="Rivas-Marin E."/>
            <person name="Kohn T."/>
            <person name="Peeters S.H."/>
            <person name="Heuer A."/>
            <person name="Rast P."/>
            <person name="Oberbeckmann S."/>
            <person name="Bunk B."/>
            <person name="Jeske O."/>
            <person name="Meyerdierks A."/>
            <person name="Storesund J.E."/>
            <person name="Kallscheuer N."/>
            <person name="Luecker S."/>
            <person name="Lage O.M."/>
            <person name="Pohl T."/>
            <person name="Merkel B.J."/>
            <person name="Hornburger P."/>
            <person name="Mueller R.-W."/>
            <person name="Bruemmer F."/>
            <person name="Labrenz M."/>
            <person name="Spormann A.M."/>
            <person name="Op Den Camp H."/>
            <person name="Overmann J."/>
            <person name="Amann R."/>
            <person name="Jetten M.S.M."/>
            <person name="Mascher T."/>
            <person name="Medema M.H."/>
            <person name="Devos D.P."/>
            <person name="Kaster A.-K."/>
            <person name="Ovreas L."/>
            <person name="Rohde M."/>
            <person name="Galperin M.Y."/>
            <person name="Jogler C."/>
        </authorList>
    </citation>
    <scope>NUCLEOTIDE SEQUENCE [LARGE SCALE GENOMIC DNA]</scope>
    <source>
        <strain evidence="2 3">Pla108</strain>
    </source>
</reference>
<evidence type="ECO:0000313" key="2">
    <source>
        <dbReference type="EMBL" id="TWT99111.1"/>
    </source>
</evidence>
<name>A0A5C6AJ68_9BACT</name>
<organism evidence="2 3">
    <name type="scientific">Botrimarina colliarenosi</name>
    <dbReference type="NCBI Taxonomy" id="2528001"/>
    <lineage>
        <taxon>Bacteria</taxon>
        <taxon>Pseudomonadati</taxon>
        <taxon>Planctomycetota</taxon>
        <taxon>Planctomycetia</taxon>
        <taxon>Pirellulales</taxon>
        <taxon>Lacipirellulaceae</taxon>
        <taxon>Botrimarina</taxon>
    </lineage>
</organism>
<gene>
    <name evidence="2" type="ORF">Pla108_00440</name>
</gene>
<feature type="transmembrane region" description="Helical" evidence="1">
    <location>
        <begin position="74"/>
        <end position="94"/>
    </location>
</feature>
<keyword evidence="1" id="KW-1133">Transmembrane helix</keyword>
<keyword evidence="1" id="KW-0812">Transmembrane</keyword>
<keyword evidence="3" id="KW-1185">Reference proteome</keyword>
<evidence type="ECO:0000313" key="3">
    <source>
        <dbReference type="Proteomes" id="UP000317421"/>
    </source>
</evidence>
<comment type="caution">
    <text evidence="2">The sequence shown here is derived from an EMBL/GenBank/DDBJ whole genome shotgun (WGS) entry which is preliminary data.</text>
</comment>
<dbReference type="Proteomes" id="UP000317421">
    <property type="component" value="Unassembled WGS sequence"/>
</dbReference>
<proteinExistence type="predicted"/>
<dbReference type="AlphaFoldDB" id="A0A5C6AJ68"/>
<protein>
    <submittedName>
        <fullName evidence="2">Uncharacterized protein</fullName>
    </submittedName>
</protein>
<evidence type="ECO:0000256" key="1">
    <source>
        <dbReference type="SAM" id="Phobius"/>
    </source>
</evidence>
<feature type="transmembrane region" description="Helical" evidence="1">
    <location>
        <begin position="40"/>
        <end position="62"/>
    </location>
</feature>
<dbReference type="EMBL" id="SJPR01000001">
    <property type="protein sequence ID" value="TWT99111.1"/>
    <property type="molecule type" value="Genomic_DNA"/>
</dbReference>
<sequence>MMASWKLYWIGVAAAILPFVIIIVSQGIDRSPPGESHPIEVGVFVAFLLAAFTFRVLAIIALGNERFTSGVSRVLTVVLGFFFPFSFWIIFLLFPNRLRRDTDD</sequence>